<keyword evidence="10 13" id="KW-0233">DNA recombination</keyword>
<dbReference type="InterPro" id="IPR012337">
    <property type="entry name" value="RNaseH-like_sf"/>
</dbReference>
<dbReference type="FunFam" id="3.30.420.10:FF:000002">
    <property type="entry name" value="Crossover junction endodeoxyribonuclease RuvC"/>
    <property type="match status" value="1"/>
</dbReference>
<reference evidence="15 16" key="1">
    <citation type="journal article" date="2016" name="Nat. Commun.">
        <title>Thousands of microbial genomes shed light on interconnected biogeochemical processes in an aquifer system.</title>
        <authorList>
            <person name="Anantharaman K."/>
            <person name="Brown C.T."/>
            <person name="Hug L.A."/>
            <person name="Sharon I."/>
            <person name="Castelle C.J."/>
            <person name="Probst A.J."/>
            <person name="Thomas B.C."/>
            <person name="Singh A."/>
            <person name="Wilkins M.J."/>
            <person name="Karaoz U."/>
            <person name="Brodie E.L."/>
            <person name="Williams K.H."/>
            <person name="Hubbard S.S."/>
            <person name="Banfield J.F."/>
        </authorList>
    </citation>
    <scope>NUCLEOTIDE SEQUENCE [LARGE SCALE GENOMIC DNA]</scope>
</reference>
<dbReference type="Pfam" id="PF02075">
    <property type="entry name" value="RuvC"/>
    <property type="match status" value="1"/>
</dbReference>
<evidence type="ECO:0000256" key="6">
    <source>
        <dbReference type="ARBA" id="ARBA00022763"/>
    </source>
</evidence>
<sequence>MVILGIDPGTATVGYGLIKKTGRDVAAIDYGCIETSSTLSPGERLKIIHESISKIIEKHSPKLMAVENVYFFKNLKTAMPVSQAKGVILFTAANASIPVFEFTPLQMKMAITGYGKAEKKQVQKMIKIMLGLEEKPLKKDRRKDDATDALGIALCCAIKNNFL</sequence>
<dbReference type="GO" id="GO:0000287">
    <property type="term" value="F:magnesium ion binding"/>
    <property type="evidence" value="ECO:0007669"/>
    <property type="project" value="UniProtKB-UniRule"/>
</dbReference>
<dbReference type="CDD" id="cd16962">
    <property type="entry name" value="RuvC"/>
    <property type="match status" value="1"/>
</dbReference>
<dbReference type="NCBIfam" id="NF000711">
    <property type="entry name" value="PRK00039.2-1"/>
    <property type="match status" value="1"/>
</dbReference>
<keyword evidence="5 13" id="KW-0255">Endonuclease</keyword>
<evidence type="ECO:0000256" key="2">
    <source>
        <dbReference type="ARBA" id="ARBA00022490"/>
    </source>
</evidence>
<dbReference type="PANTHER" id="PTHR30194">
    <property type="entry name" value="CROSSOVER JUNCTION ENDODEOXYRIBONUCLEASE RUVC"/>
    <property type="match status" value="1"/>
</dbReference>
<dbReference type="PANTHER" id="PTHR30194:SF3">
    <property type="entry name" value="CROSSOVER JUNCTION ENDODEOXYRIBONUCLEASE RUVC"/>
    <property type="match status" value="1"/>
</dbReference>
<accession>A0A1G2ENI6</accession>
<dbReference type="InterPro" id="IPR036397">
    <property type="entry name" value="RNaseH_sf"/>
</dbReference>
<evidence type="ECO:0000256" key="10">
    <source>
        <dbReference type="ARBA" id="ARBA00023172"/>
    </source>
</evidence>
<protein>
    <recommendedName>
        <fullName evidence="13 14">Crossover junction endodeoxyribonuclease RuvC</fullName>
        <ecNumber evidence="13 14">3.1.21.10</ecNumber>
    </recommendedName>
    <alternativeName>
        <fullName evidence="13">Holliday junction nuclease RuvC</fullName>
    </alternativeName>
    <alternativeName>
        <fullName evidence="13">Holliday junction resolvase RuvC</fullName>
    </alternativeName>
</protein>
<dbReference type="InterPro" id="IPR002176">
    <property type="entry name" value="X-over_junc_endoDNase_RuvC"/>
</dbReference>
<feature type="binding site" evidence="13">
    <location>
        <position position="145"/>
    </location>
    <ligand>
        <name>Mg(2+)</name>
        <dbReference type="ChEBI" id="CHEBI:18420"/>
        <label>1</label>
    </ligand>
</feature>
<keyword evidence="9 13" id="KW-0238">DNA-binding</keyword>
<dbReference type="STRING" id="1801677.A2365_00180"/>
<keyword evidence="2 13" id="KW-0963">Cytoplasm</keyword>
<feature type="active site" evidence="13">
    <location>
        <position position="67"/>
    </location>
</feature>
<keyword evidence="6 13" id="KW-0227">DNA damage</keyword>
<keyword evidence="4 13" id="KW-0479">Metal-binding</keyword>
<dbReference type="EMBL" id="MHMM01000007">
    <property type="protein sequence ID" value="OGZ27339.1"/>
    <property type="molecule type" value="Genomic_DNA"/>
</dbReference>
<evidence type="ECO:0000256" key="14">
    <source>
        <dbReference type="NCBIfam" id="TIGR00228"/>
    </source>
</evidence>
<comment type="cofactor">
    <cofactor evidence="13">
        <name>Mg(2+)</name>
        <dbReference type="ChEBI" id="CHEBI:18420"/>
    </cofactor>
    <text evidence="13">Binds 2 Mg(2+) ion per subunit.</text>
</comment>
<keyword evidence="11 13" id="KW-0234">DNA repair</keyword>
<evidence type="ECO:0000256" key="7">
    <source>
        <dbReference type="ARBA" id="ARBA00022801"/>
    </source>
</evidence>
<name>A0A1G2ENI6_9BACT</name>
<evidence type="ECO:0000256" key="12">
    <source>
        <dbReference type="ARBA" id="ARBA00029354"/>
    </source>
</evidence>
<dbReference type="GO" id="GO:0048476">
    <property type="term" value="C:Holliday junction resolvase complex"/>
    <property type="evidence" value="ECO:0007669"/>
    <property type="project" value="UniProtKB-UniRule"/>
</dbReference>
<feature type="binding site" evidence="13">
    <location>
        <position position="7"/>
    </location>
    <ligand>
        <name>Mg(2+)</name>
        <dbReference type="ChEBI" id="CHEBI:18420"/>
        <label>1</label>
    </ligand>
</feature>
<comment type="subunit">
    <text evidence="13">Homodimer which binds Holliday junction (HJ) DNA. The HJ becomes 2-fold symmetrical on binding to RuvC with unstacked arms; it has a different conformation from HJ DNA in complex with RuvA. In the full resolvosome a probable DNA-RuvA(4)-RuvB(12)-RuvC(2) complex forms which resolves the HJ.</text>
</comment>
<dbReference type="NCBIfam" id="TIGR00228">
    <property type="entry name" value="ruvC"/>
    <property type="match status" value="1"/>
</dbReference>
<feature type="active site" evidence="13">
    <location>
        <position position="7"/>
    </location>
</feature>
<proteinExistence type="inferred from homology"/>
<evidence type="ECO:0000256" key="1">
    <source>
        <dbReference type="ARBA" id="ARBA00009518"/>
    </source>
</evidence>
<dbReference type="AlphaFoldDB" id="A0A1G2ENI6"/>
<keyword evidence="7 13" id="KW-0378">Hydrolase</keyword>
<dbReference type="Gene3D" id="3.30.420.10">
    <property type="entry name" value="Ribonuclease H-like superfamily/Ribonuclease H"/>
    <property type="match status" value="1"/>
</dbReference>
<dbReference type="SUPFAM" id="SSF53098">
    <property type="entry name" value="Ribonuclease H-like"/>
    <property type="match status" value="1"/>
</dbReference>
<evidence type="ECO:0000256" key="3">
    <source>
        <dbReference type="ARBA" id="ARBA00022722"/>
    </source>
</evidence>
<comment type="subcellular location">
    <subcellularLocation>
        <location evidence="13">Cytoplasm</location>
    </subcellularLocation>
</comment>
<gene>
    <name evidence="13" type="primary">ruvC</name>
    <name evidence="15" type="ORF">A2365_00180</name>
</gene>
<evidence type="ECO:0000256" key="5">
    <source>
        <dbReference type="ARBA" id="ARBA00022759"/>
    </source>
</evidence>
<dbReference type="GO" id="GO:0006310">
    <property type="term" value="P:DNA recombination"/>
    <property type="evidence" value="ECO:0007669"/>
    <property type="project" value="UniProtKB-UniRule"/>
</dbReference>
<evidence type="ECO:0000256" key="9">
    <source>
        <dbReference type="ARBA" id="ARBA00023125"/>
    </source>
</evidence>
<feature type="active site" evidence="13">
    <location>
        <position position="145"/>
    </location>
</feature>
<dbReference type="GO" id="GO:0006281">
    <property type="term" value="P:DNA repair"/>
    <property type="evidence" value="ECO:0007669"/>
    <property type="project" value="UniProtKB-UniRule"/>
</dbReference>
<evidence type="ECO:0000313" key="16">
    <source>
        <dbReference type="Proteomes" id="UP000177740"/>
    </source>
</evidence>
<dbReference type="EC" id="3.1.21.10" evidence="13 14"/>
<comment type="caution">
    <text evidence="15">The sequence shown here is derived from an EMBL/GenBank/DDBJ whole genome shotgun (WGS) entry which is preliminary data.</text>
</comment>
<evidence type="ECO:0000256" key="13">
    <source>
        <dbReference type="HAMAP-Rule" id="MF_00034"/>
    </source>
</evidence>
<dbReference type="GO" id="GO:0003677">
    <property type="term" value="F:DNA binding"/>
    <property type="evidence" value="ECO:0007669"/>
    <property type="project" value="UniProtKB-KW"/>
</dbReference>
<dbReference type="HAMAP" id="MF_00034">
    <property type="entry name" value="RuvC"/>
    <property type="match status" value="1"/>
</dbReference>
<comment type="function">
    <text evidence="13">The RuvA-RuvB-RuvC complex processes Holliday junction (HJ) DNA during genetic recombination and DNA repair. Endonuclease that resolves HJ intermediates. Cleaves cruciform DNA by making single-stranded nicks across the HJ at symmetrical positions within the homologous arms, yielding a 5'-phosphate and a 3'-hydroxyl group; requires a central core of homology in the junction. The consensus cleavage sequence is 5'-(A/T)TT(C/G)-3'. Cleavage occurs on the 3'-side of the TT dinucleotide at the point of strand exchange. HJ branch migration catalyzed by RuvA-RuvB allows RuvC to scan DNA until it finds its consensus sequence, where it cleaves and resolves the cruciform DNA.</text>
</comment>
<evidence type="ECO:0000313" key="15">
    <source>
        <dbReference type="EMBL" id="OGZ27339.1"/>
    </source>
</evidence>
<dbReference type="PRINTS" id="PR00696">
    <property type="entry name" value="RSOLVASERUVC"/>
</dbReference>
<evidence type="ECO:0000256" key="4">
    <source>
        <dbReference type="ARBA" id="ARBA00022723"/>
    </source>
</evidence>
<dbReference type="GO" id="GO:0005737">
    <property type="term" value="C:cytoplasm"/>
    <property type="evidence" value="ECO:0007669"/>
    <property type="project" value="UniProtKB-SubCell"/>
</dbReference>
<organism evidence="15 16">
    <name type="scientific">Candidatus Nealsonbacteria bacterium RIFOXYB1_FULL_40_15</name>
    <dbReference type="NCBI Taxonomy" id="1801677"/>
    <lineage>
        <taxon>Bacteria</taxon>
        <taxon>Candidatus Nealsoniibacteriota</taxon>
    </lineage>
</organism>
<keyword evidence="3 13" id="KW-0540">Nuclease</keyword>
<evidence type="ECO:0000256" key="8">
    <source>
        <dbReference type="ARBA" id="ARBA00022842"/>
    </source>
</evidence>
<comment type="catalytic activity">
    <reaction evidence="12 13">
        <text>Endonucleolytic cleavage at a junction such as a reciprocal single-stranded crossover between two homologous DNA duplexes (Holliday junction).</text>
        <dbReference type="EC" id="3.1.21.10"/>
    </reaction>
</comment>
<keyword evidence="8 13" id="KW-0460">Magnesium</keyword>
<evidence type="ECO:0000256" key="11">
    <source>
        <dbReference type="ARBA" id="ARBA00023204"/>
    </source>
</evidence>
<comment type="similarity">
    <text evidence="1 13">Belongs to the RuvC family.</text>
</comment>
<dbReference type="GO" id="GO:0008821">
    <property type="term" value="F:crossover junction DNA endonuclease activity"/>
    <property type="evidence" value="ECO:0007669"/>
    <property type="project" value="UniProtKB-UniRule"/>
</dbReference>
<dbReference type="Proteomes" id="UP000177740">
    <property type="component" value="Unassembled WGS sequence"/>
</dbReference>
<feature type="binding site" evidence="13">
    <location>
        <position position="67"/>
    </location>
    <ligand>
        <name>Mg(2+)</name>
        <dbReference type="ChEBI" id="CHEBI:18420"/>
        <label>2</label>
    </ligand>
</feature>